<keyword evidence="2" id="KW-1133">Transmembrane helix</keyword>
<reference evidence="4" key="1">
    <citation type="submission" date="2023-06" db="EMBL/GenBank/DDBJ databases">
        <title>Survivors Of The Sea: Transcriptome response of Skeletonema marinoi to long-term dormancy.</title>
        <authorList>
            <person name="Pinder M.I.M."/>
            <person name="Kourtchenko O."/>
            <person name="Robertson E.K."/>
            <person name="Larsson T."/>
            <person name="Maumus F."/>
            <person name="Osuna-Cruz C.M."/>
            <person name="Vancaester E."/>
            <person name="Stenow R."/>
            <person name="Vandepoele K."/>
            <person name="Ploug H."/>
            <person name="Bruchert V."/>
            <person name="Godhe A."/>
            <person name="Topel M."/>
        </authorList>
    </citation>
    <scope>NUCLEOTIDE SEQUENCE</scope>
    <source>
        <strain evidence="4">R05AC</strain>
    </source>
</reference>
<feature type="compositionally biased region" description="Polar residues" evidence="1">
    <location>
        <begin position="488"/>
        <end position="500"/>
    </location>
</feature>
<organism evidence="4 5">
    <name type="scientific">Skeletonema marinoi</name>
    <dbReference type="NCBI Taxonomy" id="267567"/>
    <lineage>
        <taxon>Eukaryota</taxon>
        <taxon>Sar</taxon>
        <taxon>Stramenopiles</taxon>
        <taxon>Ochrophyta</taxon>
        <taxon>Bacillariophyta</taxon>
        <taxon>Coscinodiscophyceae</taxon>
        <taxon>Thalassiosirophycidae</taxon>
        <taxon>Thalassiosirales</taxon>
        <taxon>Skeletonemataceae</taxon>
        <taxon>Skeletonema</taxon>
        <taxon>Skeletonema marinoi-dohrnii complex</taxon>
    </lineage>
</organism>
<feature type="compositionally biased region" description="Polar residues" evidence="1">
    <location>
        <begin position="340"/>
        <end position="356"/>
    </location>
</feature>
<evidence type="ECO:0000256" key="1">
    <source>
        <dbReference type="SAM" id="MobiDB-lite"/>
    </source>
</evidence>
<protein>
    <submittedName>
        <fullName evidence="4">Uncharacterized protein</fullName>
    </submittedName>
</protein>
<feature type="transmembrane region" description="Helical" evidence="2">
    <location>
        <begin position="287"/>
        <end position="309"/>
    </location>
</feature>
<keyword evidence="5" id="KW-1185">Reference proteome</keyword>
<keyword evidence="2" id="KW-0472">Membrane</keyword>
<dbReference type="EMBL" id="JATAAI010000008">
    <property type="protein sequence ID" value="KAK1743762.1"/>
    <property type="molecule type" value="Genomic_DNA"/>
</dbReference>
<feature type="compositionally biased region" description="Low complexity" evidence="1">
    <location>
        <begin position="531"/>
        <end position="550"/>
    </location>
</feature>
<feature type="region of interest" description="Disordered" evidence="1">
    <location>
        <begin position="588"/>
        <end position="607"/>
    </location>
</feature>
<feature type="signal peptide" evidence="3">
    <location>
        <begin position="1"/>
        <end position="20"/>
    </location>
</feature>
<proteinExistence type="predicted"/>
<feature type="compositionally biased region" description="Basic and acidic residues" evidence="1">
    <location>
        <begin position="466"/>
        <end position="482"/>
    </location>
</feature>
<evidence type="ECO:0000313" key="4">
    <source>
        <dbReference type="EMBL" id="KAK1743762.1"/>
    </source>
</evidence>
<evidence type="ECO:0000313" key="5">
    <source>
        <dbReference type="Proteomes" id="UP001224775"/>
    </source>
</evidence>
<keyword evidence="3" id="KW-0732">Signal</keyword>
<feature type="region of interest" description="Disordered" evidence="1">
    <location>
        <begin position="338"/>
        <end position="358"/>
    </location>
</feature>
<accession>A0AAD8YCR8</accession>
<feature type="region of interest" description="Disordered" evidence="1">
    <location>
        <begin position="406"/>
        <end position="581"/>
    </location>
</feature>
<sequence length="607" mass="66158">MQQLLPLIVIICYNAYNAYAREDIAGYITTCAPQGPLGDCGFGIWNDNTCECNCIKPYCFDELYQSCVAQGSCRNPFEGCTPYLNCPYYYNPAGNCDSSPDIYPGVYTVFWDADSCCRANFPSEVSTCVAAAVDTSEPTLAPTSLAPVPVSKELLSIPPIPMKLLNLTAPLQQLEEDQRRALEEIIINTTTNEIESELNAIIKSMKVSTSANLEDGYKEFSFELHPMVIIPADTTNSVQDIRASILNILNNQNSNIASQLEELFGQDIYLSIPSIHSSDDVEDSNNLLTIVLASVLSVVLVLMCVGLMIRRRGKRRNESSTMQIVAADNNQIVAVYDKSAGSSPPQHHTQTANESRASFRAHEADDGYDGGNSSYNMNSAFNESDFSFPTTDSSKEEGNSVLGLLYYEGPDSSESEEDGHQSRAASRASRRSRRSNISKKSKPAGKSRASATEKSRKSNRRFPLQKLDESTEYRHSKKRDPDGFDGSTIMSGSQSRQGSTFVYRGGSLSPTNAPSIAGDSLVSDTYPPMRPAGVESVASAAAAPSIATIHSTKRACKGSMTRDPPGYDSYSKRNSRGMSMRTDAYSVSVNSTGEDTSDLCNQPEVKF</sequence>
<evidence type="ECO:0000256" key="2">
    <source>
        <dbReference type="SAM" id="Phobius"/>
    </source>
</evidence>
<feature type="chain" id="PRO_5042262744" evidence="3">
    <location>
        <begin position="21"/>
        <end position="607"/>
    </location>
</feature>
<dbReference type="Proteomes" id="UP001224775">
    <property type="component" value="Unassembled WGS sequence"/>
</dbReference>
<feature type="compositionally biased region" description="Basic residues" evidence="1">
    <location>
        <begin position="428"/>
        <end position="445"/>
    </location>
</feature>
<evidence type="ECO:0000256" key="3">
    <source>
        <dbReference type="SAM" id="SignalP"/>
    </source>
</evidence>
<comment type="caution">
    <text evidence="4">The sequence shown here is derived from an EMBL/GenBank/DDBJ whole genome shotgun (WGS) entry which is preliminary data.</text>
</comment>
<dbReference type="AlphaFoldDB" id="A0AAD8YCR8"/>
<name>A0AAD8YCR8_9STRA</name>
<keyword evidence="2" id="KW-0812">Transmembrane</keyword>
<gene>
    <name evidence="4" type="ORF">QTG54_005359</name>
</gene>
<feature type="compositionally biased region" description="Polar residues" evidence="1">
    <location>
        <begin position="588"/>
        <end position="600"/>
    </location>
</feature>